<dbReference type="CDD" id="cd02440">
    <property type="entry name" value="AdoMet_MTases"/>
    <property type="match status" value="1"/>
</dbReference>
<dbReference type="Pfam" id="PF08241">
    <property type="entry name" value="Methyltransf_11"/>
    <property type="match status" value="1"/>
</dbReference>
<dbReference type="PANTHER" id="PTHR43861">
    <property type="entry name" value="TRANS-ACONITATE 2-METHYLTRANSFERASE-RELATED"/>
    <property type="match status" value="1"/>
</dbReference>
<gene>
    <name evidence="2" type="ORF">US68_C0025G0010</name>
</gene>
<name>A0A0G0ICN4_9BACT</name>
<evidence type="ECO:0000313" key="3">
    <source>
        <dbReference type="Proteomes" id="UP000034231"/>
    </source>
</evidence>
<dbReference type="EMBL" id="LBTX01000025">
    <property type="protein sequence ID" value="KKQ48725.1"/>
    <property type="molecule type" value="Genomic_DNA"/>
</dbReference>
<dbReference type="InterPro" id="IPR029063">
    <property type="entry name" value="SAM-dependent_MTases_sf"/>
</dbReference>
<evidence type="ECO:0000259" key="1">
    <source>
        <dbReference type="Pfam" id="PF08241"/>
    </source>
</evidence>
<comment type="caution">
    <text evidence="2">The sequence shown here is derived from an EMBL/GenBank/DDBJ whole genome shotgun (WGS) entry which is preliminary data.</text>
</comment>
<evidence type="ECO:0000313" key="2">
    <source>
        <dbReference type="EMBL" id="KKQ48725.1"/>
    </source>
</evidence>
<dbReference type="InterPro" id="IPR013216">
    <property type="entry name" value="Methyltransf_11"/>
</dbReference>
<dbReference type="Proteomes" id="UP000034231">
    <property type="component" value="Unassembled WGS sequence"/>
</dbReference>
<sequence>MPETSKFKKIALMKTSNLVKYQSKNPIQQALIARFQKKVISLVKQKNLETIADIGCGEGFGLKNLSINNIGTNYLGLDSSKTSLKLARNINPEFEYVLGSIYKTQLKNKSFDMVMCTEVLEHLKDPEAAIVELRRISKKYVLISVPFEPWFRIMNFLRGKYLNTLGNHPEHINWWGKKGLMKLVSKHLKIRHHTISLPWQIVLCEV</sequence>
<reference evidence="2 3" key="1">
    <citation type="journal article" date="2015" name="Nature">
        <title>rRNA introns, odd ribosomes, and small enigmatic genomes across a large radiation of phyla.</title>
        <authorList>
            <person name="Brown C.T."/>
            <person name="Hug L.A."/>
            <person name="Thomas B.C."/>
            <person name="Sharon I."/>
            <person name="Castelle C.J."/>
            <person name="Singh A."/>
            <person name="Wilkins M.J."/>
            <person name="Williams K.H."/>
            <person name="Banfield J.F."/>
        </authorList>
    </citation>
    <scope>NUCLEOTIDE SEQUENCE [LARGE SCALE GENOMIC DNA]</scope>
</reference>
<dbReference type="Gene3D" id="3.40.50.150">
    <property type="entry name" value="Vaccinia Virus protein VP39"/>
    <property type="match status" value="1"/>
</dbReference>
<accession>A0A0G0ICN4</accession>
<protein>
    <recommendedName>
        <fullName evidence="1">Methyltransferase type 11 domain-containing protein</fullName>
    </recommendedName>
</protein>
<proteinExistence type="predicted"/>
<organism evidence="2 3">
    <name type="scientific">Candidatus Shapirobacteria bacterium GW2011_GWE1_38_10</name>
    <dbReference type="NCBI Taxonomy" id="1618488"/>
    <lineage>
        <taxon>Bacteria</taxon>
        <taxon>Candidatus Shapironibacteriota</taxon>
    </lineage>
</organism>
<dbReference type="GO" id="GO:0008757">
    <property type="term" value="F:S-adenosylmethionine-dependent methyltransferase activity"/>
    <property type="evidence" value="ECO:0007669"/>
    <property type="project" value="InterPro"/>
</dbReference>
<dbReference type="SUPFAM" id="SSF53335">
    <property type="entry name" value="S-adenosyl-L-methionine-dependent methyltransferases"/>
    <property type="match status" value="1"/>
</dbReference>
<feature type="domain" description="Methyltransferase type 11" evidence="1">
    <location>
        <begin position="53"/>
        <end position="139"/>
    </location>
</feature>
<dbReference type="AlphaFoldDB" id="A0A0G0ICN4"/>
<dbReference type="PANTHER" id="PTHR43861:SF6">
    <property type="entry name" value="METHYLTRANSFERASE TYPE 11"/>
    <property type="match status" value="1"/>
</dbReference>